<evidence type="ECO:0000259" key="3">
    <source>
        <dbReference type="PROSITE" id="PS51737"/>
    </source>
</evidence>
<accession>A0A7W1XC37</accession>
<dbReference type="InterPro" id="IPR011109">
    <property type="entry name" value="DNA_bind_recombinase_dom"/>
</dbReference>
<dbReference type="PANTHER" id="PTHR30461">
    <property type="entry name" value="DNA-INVERTASE FROM LAMBDOID PROPHAGE"/>
    <property type="match status" value="1"/>
</dbReference>
<reference evidence="4 5" key="1">
    <citation type="submission" date="2020-07" db="EMBL/GenBank/DDBJ databases">
        <authorList>
            <person name="Feng H."/>
        </authorList>
    </citation>
    <scope>NUCLEOTIDE SEQUENCE [LARGE SCALE GENOMIC DNA]</scope>
    <source>
        <strain evidence="5">s-11</strain>
    </source>
</reference>
<dbReference type="PANTHER" id="PTHR30461:SF23">
    <property type="entry name" value="DNA RECOMBINASE-RELATED"/>
    <property type="match status" value="1"/>
</dbReference>
<evidence type="ECO:0000256" key="1">
    <source>
        <dbReference type="SAM" id="Coils"/>
    </source>
</evidence>
<proteinExistence type="predicted"/>
<dbReference type="CDD" id="cd00338">
    <property type="entry name" value="Ser_Recombinase"/>
    <property type="match status" value="1"/>
</dbReference>
<evidence type="ECO:0000313" key="4">
    <source>
        <dbReference type="EMBL" id="MBA4543818.1"/>
    </source>
</evidence>
<dbReference type="OrthoDB" id="65783at2"/>
<dbReference type="Pfam" id="PF00239">
    <property type="entry name" value="Resolvase"/>
    <property type="match status" value="1"/>
</dbReference>
<feature type="domain" description="Resolvase/invertase-type recombinase catalytic" evidence="2">
    <location>
        <begin position="2"/>
        <end position="151"/>
    </location>
</feature>
<feature type="domain" description="Recombinase" evidence="3">
    <location>
        <begin position="159"/>
        <end position="291"/>
    </location>
</feature>
<organism evidence="4 5">
    <name type="scientific">Thermoactinomyces daqus</name>
    <dbReference type="NCBI Taxonomy" id="1329516"/>
    <lineage>
        <taxon>Bacteria</taxon>
        <taxon>Bacillati</taxon>
        <taxon>Bacillota</taxon>
        <taxon>Bacilli</taxon>
        <taxon>Bacillales</taxon>
        <taxon>Thermoactinomycetaceae</taxon>
        <taxon>Thermoactinomyces</taxon>
    </lineage>
</organism>
<feature type="coiled-coil region" evidence="1">
    <location>
        <begin position="381"/>
        <end position="454"/>
    </location>
</feature>
<dbReference type="GO" id="GO:0003677">
    <property type="term" value="F:DNA binding"/>
    <property type="evidence" value="ECO:0007669"/>
    <property type="project" value="InterPro"/>
</dbReference>
<dbReference type="PROSITE" id="PS51737">
    <property type="entry name" value="RECOMBINASE_DNA_BIND"/>
    <property type="match status" value="1"/>
</dbReference>
<comment type="caution">
    <text evidence="4">The sequence shown here is derived from an EMBL/GenBank/DDBJ whole genome shotgun (WGS) entry which is preliminary data.</text>
</comment>
<dbReference type="InterPro" id="IPR038109">
    <property type="entry name" value="DNA_bind_recomb_sf"/>
</dbReference>
<gene>
    <name evidence="4" type="ORF">H1164_13065</name>
</gene>
<dbReference type="InterPro" id="IPR006119">
    <property type="entry name" value="Resolv_N"/>
</dbReference>
<evidence type="ECO:0000259" key="2">
    <source>
        <dbReference type="PROSITE" id="PS51736"/>
    </source>
</evidence>
<protein>
    <submittedName>
        <fullName evidence="4">Recombinase family protein</fullName>
    </submittedName>
</protein>
<dbReference type="InterPro" id="IPR050639">
    <property type="entry name" value="SSR_resolvase"/>
</dbReference>
<dbReference type="Proteomes" id="UP000530514">
    <property type="component" value="Unassembled WGS sequence"/>
</dbReference>
<dbReference type="SUPFAM" id="SSF53041">
    <property type="entry name" value="Resolvase-like"/>
    <property type="match status" value="1"/>
</dbReference>
<keyword evidence="5" id="KW-1185">Reference proteome</keyword>
<dbReference type="RefSeq" id="WP_033099977.1">
    <property type="nucleotide sequence ID" value="NZ_JACEIP010000022.1"/>
</dbReference>
<dbReference type="PROSITE" id="PS51736">
    <property type="entry name" value="RECOMBINASES_3"/>
    <property type="match status" value="1"/>
</dbReference>
<dbReference type="InterPro" id="IPR036162">
    <property type="entry name" value="Resolvase-like_N_sf"/>
</dbReference>
<dbReference type="SMART" id="SM00857">
    <property type="entry name" value="Resolvase"/>
    <property type="match status" value="1"/>
</dbReference>
<dbReference type="Gene3D" id="3.40.50.1390">
    <property type="entry name" value="Resolvase, N-terminal catalytic domain"/>
    <property type="match status" value="1"/>
</dbReference>
<dbReference type="Pfam" id="PF07508">
    <property type="entry name" value="Recombinase"/>
    <property type="match status" value="1"/>
</dbReference>
<dbReference type="Pfam" id="PF13408">
    <property type="entry name" value="Zn_ribbon_recom"/>
    <property type="match status" value="1"/>
</dbReference>
<evidence type="ECO:0000313" key="5">
    <source>
        <dbReference type="Proteomes" id="UP000530514"/>
    </source>
</evidence>
<sequence>MNVAIYLRKSRHDRDAGEEETLSNHKKVLLELAKERKYLVKKIFQEVVSGESIALRPQMQALLDEVKSYQYDAVLCMDIDRLGRGNMQDQGLILDIFKTTKTKIITPRKIYDLDDEIDEEFSEFEAFMARKEFKIIKRRLQAGRIRSIKDGNFISNRPPYGYRKVSDGKSTFLEIDEDQAKIVQLIFNMYTKERIGGTKIASRLNEMGIPSYTGGKWISSVILHMLTNPIYIGKIRWGFINRRPSLAPDKKMECRRRKEDEIIMADGKHPPIIDIDTWNKAQEIRTKKVIPKLKKNFSLTNPFAGLLTCGKCGRHMSITRKSRKKTKNPETRIKYAVCNSRASGVFCGNKLTRLDYIEEKVLEEIKKRLADFELQINADDYITENHKLQLLEIKMKNTEKEIQDLMAQLDRIYNNFERGLYSDELFLERQEKVKKELDKARERLKLTKEEYIKEEGHQRPTESIPILRHVLDVYHHLSIRGKNLLMKQIIEKIIYTKEKHQKNDDFTLDIMFKI</sequence>
<dbReference type="Gene3D" id="3.90.1750.20">
    <property type="entry name" value="Putative Large Serine Recombinase, Chain B, Domain 2"/>
    <property type="match status" value="1"/>
</dbReference>
<keyword evidence="1" id="KW-0175">Coiled coil</keyword>
<dbReference type="GO" id="GO:0000150">
    <property type="term" value="F:DNA strand exchange activity"/>
    <property type="evidence" value="ECO:0007669"/>
    <property type="project" value="InterPro"/>
</dbReference>
<dbReference type="AlphaFoldDB" id="A0A7W1XC37"/>
<name>A0A7W1XC37_9BACL</name>
<dbReference type="EMBL" id="JACEIP010000022">
    <property type="protein sequence ID" value="MBA4543818.1"/>
    <property type="molecule type" value="Genomic_DNA"/>
</dbReference>
<dbReference type="InterPro" id="IPR025827">
    <property type="entry name" value="Zn_ribbon_recom_dom"/>
</dbReference>